<dbReference type="EMBL" id="BMPE01000012">
    <property type="protein sequence ID" value="GGL11240.1"/>
    <property type="molecule type" value="Genomic_DNA"/>
</dbReference>
<dbReference type="Proteomes" id="UP000604341">
    <property type="component" value="Unassembled WGS sequence"/>
</dbReference>
<evidence type="ECO:0000313" key="3">
    <source>
        <dbReference type="Proteomes" id="UP000604341"/>
    </source>
</evidence>
<dbReference type="RefSeq" id="WP_189070025.1">
    <property type="nucleotide sequence ID" value="NZ_BMPE01000012.1"/>
</dbReference>
<accession>A0ABQ2FNG3</accession>
<keyword evidence="1" id="KW-0812">Transmembrane</keyword>
<evidence type="ECO:0000313" key="2">
    <source>
        <dbReference type="EMBL" id="GGL11240.1"/>
    </source>
</evidence>
<proteinExistence type="predicted"/>
<organism evidence="2 3">
    <name type="scientific">Deinococcus radiotolerans</name>
    <dbReference type="NCBI Taxonomy" id="1309407"/>
    <lineage>
        <taxon>Bacteria</taxon>
        <taxon>Thermotogati</taxon>
        <taxon>Deinococcota</taxon>
        <taxon>Deinococci</taxon>
        <taxon>Deinococcales</taxon>
        <taxon>Deinococcaceae</taxon>
        <taxon>Deinococcus</taxon>
    </lineage>
</organism>
<sequence length="129" mass="13845">MRDDQMFARTWLSVALAAQLIEYARDFGLVATASVVLLSVLLGGAVAPVIRASPFLQVALMWVNAVLSLVILVASALQPEAATLDLTLTVVLWWSLFGGPGSAWRCRAQRWLSEVTLLGQPVMPLPGGD</sequence>
<feature type="transmembrane region" description="Helical" evidence="1">
    <location>
        <begin position="59"/>
        <end position="77"/>
    </location>
</feature>
<feature type="transmembrane region" description="Helical" evidence="1">
    <location>
        <begin position="27"/>
        <end position="47"/>
    </location>
</feature>
<reference evidence="3" key="1">
    <citation type="journal article" date="2019" name="Int. J. Syst. Evol. Microbiol.">
        <title>The Global Catalogue of Microorganisms (GCM) 10K type strain sequencing project: providing services to taxonomists for standard genome sequencing and annotation.</title>
        <authorList>
            <consortium name="The Broad Institute Genomics Platform"/>
            <consortium name="The Broad Institute Genome Sequencing Center for Infectious Disease"/>
            <person name="Wu L."/>
            <person name="Ma J."/>
        </authorList>
    </citation>
    <scope>NUCLEOTIDE SEQUENCE [LARGE SCALE GENOMIC DNA]</scope>
    <source>
        <strain evidence="3">JCM 19173</strain>
    </source>
</reference>
<gene>
    <name evidence="2" type="ORF">GCM10010844_32390</name>
</gene>
<keyword evidence="1" id="KW-1133">Transmembrane helix</keyword>
<protein>
    <submittedName>
        <fullName evidence="2">Uncharacterized protein</fullName>
    </submittedName>
</protein>
<keyword evidence="3" id="KW-1185">Reference proteome</keyword>
<name>A0ABQ2FNG3_9DEIO</name>
<comment type="caution">
    <text evidence="2">The sequence shown here is derived from an EMBL/GenBank/DDBJ whole genome shotgun (WGS) entry which is preliminary data.</text>
</comment>
<keyword evidence="1" id="KW-0472">Membrane</keyword>
<evidence type="ECO:0000256" key="1">
    <source>
        <dbReference type="SAM" id="Phobius"/>
    </source>
</evidence>